<name>A0A285N1T6_9BACI</name>
<accession>A0A285N1T6</accession>
<keyword evidence="7" id="KW-1185">Reference proteome</keyword>
<protein>
    <submittedName>
        <fullName evidence="6">Thioredoxin reductase</fullName>
    </submittedName>
</protein>
<comment type="cofactor">
    <cofactor evidence="1">
        <name>FAD</name>
        <dbReference type="ChEBI" id="CHEBI:57692"/>
    </cofactor>
</comment>
<dbReference type="AlphaFoldDB" id="A0A285N1T6"/>
<dbReference type="Pfam" id="PF07992">
    <property type="entry name" value="Pyr_redox_2"/>
    <property type="match status" value="1"/>
</dbReference>
<evidence type="ECO:0000256" key="2">
    <source>
        <dbReference type="ARBA" id="ARBA00011738"/>
    </source>
</evidence>
<evidence type="ECO:0000256" key="3">
    <source>
        <dbReference type="ARBA" id="ARBA00022630"/>
    </source>
</evidence>
<dbReference type="RefSeq" id="WP_245864545.1">
    <property type="nucleotide sequence ID" value="NZ_OBEK01000001.1"/>
</dbReference>
<dbReference type="InterPro" id="IPR050097">
    <property type="entry name" value="Ferredoxin-NADP_redctase_2"/>
</dbReference>
<keyword evidence="3" id="KW-0285">Flavoprotein</keyword>
<keyword evidence="4" id="KW-0560">Oxidoreductase</keyword>
<dbReference type="PANTHER" id="PTHR48105">
    <property type="entry name" value="THIOREDOXIN REDUCTASE 1-RELATED-RELATED"/>
    <property type="match status" value="1"/>
</dbReference>
<evidence type="ECO:0000256" key="1">
    <source>
        <dbReference type="ARBA" id="ARBA00001974"/>
    </source>
</evidence>
<dbReference type="Gene3D" id="3.50.50.60">
    <property type="entry name" value="FAD/NAD(P)-binding domain"/>
    <property type="match status" value="2"/>
</dbReference>
<reference evidence="7" key="1">
    <citation type="submission" date="2017-09" db="EMBL/GenBank/DDBJ databases">
        <authorList>
            <person name="Varghese N."/>
            <person name="Submissions S."/>
        </authorList>
    </citation>
    <scope>NUCLEOTIDE SEQUENCE [LARGE SCALE GENOMIC DNA]</scope>
    <source>
        <strain evidence="7">CGMCC 1.8913</strain>
    </source>
</reference>
<evidence type="ECO:0000256" key="4">
    <source>
        <dbReference type="ARBA" id="ARBA00023002"/>
    </source>
</evidence>
<proteinExistence type="predicted"/>
<comment type="subunit">
    <text evidence="2">Homodimer.</text>
</comment>
<dbReference type="PRINTS" id="PR00469">
    <property type="entry name" value="PNDRDTASEII"/>
</dbReference>
<evidence type="ECO:0000313" key="6">
    <source>
        <dbReference type="EMBL" id="SNZ03412.1"/>
    </source>
</evidence>
<evidence type="ECO:0000313" key="7">
    <source>
        <dbReference type="Proteomes" id="UP000219356"/>
    </source>
</evidence>
<organism evidence="6 7">
    <name type="scientific">Terribacillus aidingensis</name>
    <dbReference type="NCBI Taxonomy" id="586416"/>
    <lineage>
        <taxon>Bacteria</taxon>
        <taxon>Bacillati</taxon>
        <taxon>Bacillota</taxon>
        <taxon>Bacilli</taxon>
        <taxon>Bacillales</taxon>
        <taxon>Bacillaceae</taxon>
        <taxon>Terribacillus</taxon>
    </lineage>
</organism>
<dbReference type="InterPro" id="IPR036188">
    <property type="entry name" value="FAD/NAD-bd_sf"/>
</dbReference>
<dbReference type="SUPFAM" id="SSF51905">
    <property type="entry name" value="FAD/NAD(P)-binding domain"/>
    <property type="match status" value="1"/>
</dbReference>
<dbReference type="PRINTS" id="PR00368">
    <property type="entry name" value="FADPNR"/>
</dbReference>
<feature type="domain" description="FAD/NAD(P)-binding" evidence="5">
    <location>
        <begin position="3"/>
        <end position="282"/>
    </location>
</feature>
<dbReference type="Proteomes" id="UP000219356">
    <property type="component" value="Unassembled WGS sequence"/>
</dbReference>
<dbReference type="GO" id="GO:0016491">
    <property type="term" value="F:oxidoreductase activity"/>
    <property type="evidence" value="ECO:0007669"/>
    <property type="project" value="UniProtKB-KW"/>
</dbReference>
<dbReference type="EMBL" id="OBEK01000001">
    <property type="protein sequence ID" value="SNZ03412.1"/>
    <property type="molecule type" value="Genomic_DNA"/>
</dbReference>
<evidence type="ECO:0000259" key="5">
    <source>
        <dbReference type="Pfam" id="PF07992"/>
    </source>
</evidence>
<gene>
    <name evidence="6" type="ORF">SAMN05421503_0355</name>
</gene>
<dbReference type="InterPro" id="IPR023753">
    <property type="entry name" value="FAD/NAD-binding_dom"/>
</dbReference>
<sequence length="300" mass="32323">MLDCAIIGGGPAGLNAALVLGRARRNIVLFDHGKPRNAVTHESHGFITRDGVSPSEFRSLAHNDLRKYPSITIHNMEVVSIEKNSESAYQLQTQCGDTFSAKKVILATGLKENLPNVPGIYDMYGKSLFSCPYCDGWELRDQPLVLIAEHKHSTHMAKIISQWSKDLIVCTNGLAIIPDEEKAMLQKHDIRVVEEKIAKLAGSVGILKKVILENGKELERTGGFVITELSQPHNFASSLGYDTDDKGGIKIDNLGRTSIPGVYAAGDSTIAGPSQLILAAANGSLAAVGVNSDLTMEAFS</sequence>